<feature type="region of interest" description="Disordered" evidence="2">
    <location>
        <begin position="1154"/>
        <end position="1176"/>
    </location>
</feature>
<proteinExistence type="predicted"/>
<dbReference type="InterPro" id="IPR028750">
    <property type="entry name" value="CEP350/CC187"/>
</dbReference>
<feature type="compositionally biased region" description="Basic residues" evidence="2">
    <location>
        <begin position="1286"/>
        <end position="1296"/>
    </location>
</feature>
<feature type="compositionally biased region" description="Polar residues" evidence="2">
    <location>
        <begin position="1342"/>
        <end position="1359"/>
    </location>
</feature>
<feature type="compositionally biased region" description="Basic and acidic residues" evidence="2">
    <location>
        <begin position="2550"/>
        <end position="2561"/>
    </location>
</feature>
<dbReference type="GO" id="GO:0008017">
    <property type="term" value="F:microtubule binding"/>
    <property type="evidence" value="ECO:0007669"/>
    <property type="project" value="InterPro"/>
</dbReference>
<feature type="region of interest" description="Disordered" evidence="2">
    <location>
        <begin position="2497"/>
        <end position="2561"/>
    </location>
</feature>
<accession>A0A836JIC1</accession>
<feature type="compositionally biased region" description="Basic and acidic residues" evidence="2">
    <location>
        <begin position="2514"/>
        <end position="2536"/>
    </location>
</feature>
<feature type="non-terminal residue" evidence="3">
    <location>
        <position position="2927"/>
    </location>
</feature>
<evidence type="ECO:0000256" key="2">
    <source>
        <dbReference type="SAM" id="MobiDB-lite"/>
    </source>
</evidence>
<feature type="compositionally biased region" description="Polar residues" evidence="2">
    <location>
        <begin position="2465"/>
        <end position="2484"/>
    </location>
</feature>
<protein>
    <submittedName>
        <fullName evidence="3">CE350 protein</fullName>
    </submittedName>
</protein>
<dbReference type="GO" id="GO:0034453">
    <property type="term" value="P:microtubule anchoring"/>
    <property type="evidence" value="ECO:0007669"/>
    <property type="project" value="InterPro"/>
</dbReference>
<gene>
    <name evidence="3" type="primary">Cep350</name>
    <name evidence="3" type="ORF">G6Z75_0008850</name>
</gene>
<evidence type="ECO:0000313" key="4">
    <source>
        <dbReference type="Proteomes" id="UP000667349"/>
    </source>
</evidence>
<feature type="region of interest" description="Disordered" evidence="2">
    <location>
        <begin position="1239"/>
        <end position="1307"/>
    </location>
</feature>
<organism evidence="3 4">
    <name type="scientific">Acromyrmex insinuator</name>
    <dbReference type="NCBI Taxonomy" id="230686"/>
    <lineage>
        <taxon>Eukaryota</taxon>
        <taxon>Metazoa</taxon>
        <taxon>Ecdysozoa</taxon>
        <taxon>Arthropoda</taxon>
        <taxon>Hexapoda</taxon>
        <taxon>Insecta</taxon>
        <taxon>Pterygota</taxon>
        <taxon>Neoptera</taxon>
        <taxon>Endopterygota</taxon>
        <taxon>Hymenoptera</taxon>
        <taxon>Apocrita</taxon>
        <taxon>Aculeata</taxon>
        <taxon>Formicoidea</taxon>
        <taxon>Formicidae</taxon>
        <taxon>Myrmicinae</taxon>
        <taxon>Acromyrmex</taxon>
    </lineage>
</organism>
<feature type="compositionally biased region" description="Basic and acidic residues" evidence="2">
    <location>
        <begin position="1834"/>
        <end position="1847"/>
    </location>
</feature>
<keyword evidence="1" id="KW-0175">Coiled coil</keyword>
<feature type="compositionally biased region" description="Basic and acidic residues" evidence="2">
    <location>
        <begin position="1261"/>
        <end position="1275"/>
    </location>
</feature>
<reference evidence="3" key="1">
    <citation type="submission" date="2020-02" db="EMBL/GenBank/DDBJ databases">
        <title>Relaxed selection underlies rapid genomic changes in the transitions from sociality to social parasitism in ants.</title>
        <authorList>
            <person name="Bi X."/>
        </authorList>
    </citation>
    <scope>NUCLEOTIDE SEQUENCE</scope>
    <source>
        <strain evidence="3">BGI-DK2013a</strain>
        <tissue evidence="3">Whole body</tissue>
    </source>
</reference>
<feature type="region of interest" description="Disordered" evidence="2">
    <location>
        <begin position="1667"/>
        <end position="1695"/>
    </location>
</feature>
<feature type="region of interest" description="Disordered" evidence="2">
    <location>
        <begin position="223"/>
        <end position="286"/>
    </location>
</feature>
<keyword evidence="4" id="KW-1185">Reference proteome</keyword>
<feature type="region of interest" description="Disordered" evidence="2">
    <location>
        <begin position="2578"/>
        <end position="2614"/>
    </location>
</feature>
<feature type="compositionally biased region" description="Basic and acidic residues" evidence="2">
    <location>
        <begin position="419"/>
        <end position="440"/>
    </location>
</feature>
<feature type="non-terminal residue" evidence="3">
    <location>
        <position position="1"/>
    </location>
</feature>
<name>A0A836JIC1_9HYME</name>
<dbReference type="PANTHER" id="PTHR13958:SF3">
    <property type="entry name" value="CAP-GLY DOMAIN-CONTAINING PROTEIN-RELATED"/>
    <property type="match status" value="1"/>
</dbReference>
<feature type="coiled-coil region" evidence="1">
    <location>
        <begin position="1500"/>
        <end position="1535"/>
    </location>
</feature>
<dbReference type="PANTHER" id="PTHR13958">
    <property type="entry name" value="CENTROSOME-ASSOCIATED PROTEIN 350"/>
    <property type="match status" value="1"/>
</dbReference>
<feature type="region of interest" description="Disordered" evidence="2">
    <location>
        <begin position="418"/>
        <end position="479"/>
    </location>
</feature>
<feature type="coiled-coil region" evidence="1">
    <location>
        <begin position="910"/>
        <end position="975"/>
    </location>
</feature>
<feature type="region of interest" description="Disordered" evidence="2">
    <location>
        <begin position="1342"/>
        <end position="1367"/>
    </location>
</feature>
<evidence type="ECO:0000313" key="3">
    <source>
        <dbReference type="EMBL" id="KAG5312771.1"/>
    </source>
</evidence>
<feature type="region of interest" description="Disordered" evidence="2">
    <location>
        <begin position="1831"/>
        <end position="1852"/>
    </location>
</feature>
<feature type="compositionally biased region" description="Polar residues" evidence="2">
    <location>
        <begin position="1297"/>
        <end position="1307"/>
    </location>
</feature>
<feature type="compositionally biased region" description="Polar residues" evidence="2">
    <location>
        <begin position="454"/>
        <end position="474"/>
    </location>
</feature>
<feature type="region of interest" description="Disordered" evidence="2">
    <location>
        <begin position="1001"/>
        <end position="1039"/>
    </location>
</feature>
<dbReference type="GO" id="GO:0005813">
    <property type="term" value="C:centrosome"/>
    <property type="evidence" value="ECO:0007669"/>
    <property type="project" value="InterPro"/>
</dbReference>
<feature type="region of interest" description="Disordered" evidence="2">
    <location>
        <begin position="2465"/>
        <end position="2485"/>
    </location>
</feature>
<sequence length="2927" mass="331862">MKSSQKEESIDKKKYVFFSDPDVIAKRAETSAVTAQITRELEAQQKTSEKQSADLQLPAIGIKSLKNLISYYPVQPYPFTFISAVKQKLALEEHSDIGGKVRESSSQAKNSLTSSILKATSTQNLTTQNQIIQKMDFIKPLKVPDLKISPKALDFSSRENSVSKELSSAKSEIATKEFAHDRSDKGLRTGERVQRKLDFSSDGSSFINCESIEPLKAPNVSIASNLSKKKDHVRDNSREKENRSKRMKKDDSSCAKKDESMQDQIKRSRSPRHISRKDASDISNLKLPKNDRSFHVTKVNDVLSIKSKDKSFISSSVKKDNDKRQRTFNTQSIELTKDNLPESKIRISSNESPIIPPWKALDKVTLRDNIGVLSSTENKSKDISHYFLKQKSEIEDLKHKSDSDNRLLKQDKLNTIYKEQTKRMSDKNKMLTNKGEDKLHSVNSEESEDIEFMSETNSSRSRISAYPTSSTQSSKSKDIEATMENKQNINSARSTKTLENFKYTEHSVTQSASTSVKKDEESCSQSIITTKKTTTNDDSNDVDDTTLPEALFDSRRISLRAGYSQPEFHNLMTPEKMNLILRSKRRRYLTQSSDSEVDTRCPKYKPVIKSEEEQDEVQLLHPTALHMQFQAELHLYDSYNESLRQVMDVEKCLYNTNCEMQEQKNSQKADEKDEEKVVQIVEDCAAAIINNDAVEKSKKSIVSGIMYKYIILNTFGIFLTAKWNPADYVKKDIAELRKSSDETHFNREHYISNQGNVDESGYGFNYGKFNKTVGVKVVEVQTQTVNDIATQTDISADERNAQNRLTEIRDRENVYESFLRGNKVPQLSLDSAEQFEDLDQIEQASVPSRIRTMSEISLHETTSSIKTETGTEISISTRGVTCSFNQYIGSEIARLLRDENQRSYQIEELFKFREKTLNDKTKKLVELEEQKRVMKDTGQDARSLRKKQRALLLKLQQEKDEIQRLKLLYEITSQERKRMLQKQRDMFNLQMSTKNILTKLKRTADSQSPRRLSGPMKGYDIRSNSSMSSLIDSDKSQHQMDTRLHASESDTSKFDWLKSNVFINLGEESNTSAVKPDDLIAESKEQDKSPIQLQKKSDLLKYELRSRKYEEKMPRADVLLQKQNQRLDMESKMKQGHPMMINIRLLENQDQIRLSQSSRPEVDASVPENVKSESDTLVEELSKRSSLAEVVSKHSKLSQLSEPSIQTMTVAKEKELTSNAVTTNSESIEEEINTIAQDTVSKTTQSQISEISQTSTSKNSKKIDKSVMGDRDISKKSQYNTELKTSSKRKNSKYQKTKSSSSISTENILGSKSSSHIFEEFVNHHDKGTKVKNELLLHSKLSSEITNENKENGSTQTSNKKLENDDSLPRIEQDTQNESISHISTFAVSHHSSEESEKNLSKSIVVRSQDREFERILNARETALASRKNCVKEWMAWHAKLRAEEERVTRMEQAAFNLVATASNLSQQGGERRLCSFIDTTLSSDTSDVEGRIGVLTEKLAERRLEMTRLKREAKKQAKKQLRALEANLLNQIKKYDTTIHEMRKKLESKKDIKEIDKLAIEPKSLADFKVPEIPLKRIQDIYKSSDLLRSRSESDLLLTRNRQDLSRIVTITYDDKHERNSFQKPVKFADIKNALELKDTIDSHDSVRTILDDYTSTEVYEKIQTVSSTSSTSNDARSEKYAPSKRQVGESTADIKQTSILHDTEDVETNAITVQRTSDARFEDHSTINTESADDRLITDINQSQPKTSTILSDFRDSEIPEITNIEYSKSIPSKSERSTENVARISDSSILTYSRKLDFLQLNNKNLSEDISSIEKDIKALSEIMSRLSNESNEKSKTNNDEKNTSQDISEIISKSVFSEAIDTENEEQQAVSSEKKIDMESRSISLNNRKSISSNDLSHDKYISDRINNEISAMIPEEASTISDSSHEIDYEAKSREIMNEIEKSVLSQHIKIASGDNSILEESRNKELLNDLASELDIKSISEILFKVSESRKSLDFSSHVLADKDLKSSRNIPEAEVKIDVADDVRILENLSKNIQIEVLDSITNSIALTSNVDQNRSCTVSAENISKDKIDWTTSDSFEVLQDDISTGVREEFENSKSGLGDTLNNSSEKTVSRVDDITNQEAESILISDVSGFLPKGESTNVAVQDVTFNDALAQTYVARSNDELDDILDIIARENDKEKSISKEEFDNVISDSMAELLDRVKDIVENDRNADSQIIDTSLRKIDENDDKSAVNVNLCVEINNEESLREAVSEVQEIIITELDSGSAEDNALAELEIDAKVELAEEEESTTYEDKNERAVEENKDVPVEIKECLESISEQDSSDGEQLDNLVEVVVSGLDVMEKMVTCDSHKLVIDDAVPTTGQTKEEITDDTVEKNNEAVISDAPVIESINKTFDILKDPEYEDISEESLEVSEILDKDNLSKIGITKKSANLPERYQTIHKSEDVLRILDEISQKSSFDSVSNSQNNEKNVQSAPSAMEEINEVLGAEISAGDDSSFPEMNKTTGKLEEESSKMDATKGRFLERAKLQDGQSVEASDPDGLSEKRKMIPLKLDEDDKSSQIIYELRERVSQLQEQNGSSESSEAGDTPRGVSEIEMDSPRDFNDSRLDIDILDDDLLSGTKATNQNIDMETNFHSVSIVTTSEKDIEAMIYELKASLEQPGQELAELEAKLLRIEQLQIELEIKKLEAEEVSYYVREIPNKPPPPYTPPGRLSASLGSPSLVTAVIPSNVEELTSFTEKATALIYNAKLAGEDIASLEAPPEIYELIEDKSEKRDRRIYNTFLFDLCKETIVEVYRAEYEKPGPSWTKPNVKTKPTMKIPKNVEELVEYVNKEVATLFGFKTKLQRENMVMRWSRKRRDRVDELLAREAQAEEDEWTKFHHDELAVKNGLTVAILDTLMIETANVMKIAYGKKRRMMV</sequence>
<dbReference type="EMBL" id="JAANHZ010000306">
    <property type="protein sequence ID" value="KAG5312771.1"/>
    <property type="molecule type" value="Genomic_DNA"/>
</dbReference>
<feature type="compositionally biased region" description="Basic and acidic residues" evidence="2">
    <location>
        <begin position="232"/>
        <end position="266"/>
    </location>
</feature>
<comment type="caution">
    <text evidence="3">The sequence shown here is derived from an EMBL/GenBank/DDBJ whole genome shotgun (WGS) entry which is preliminary data.</text>
</comment>
<feature type="compositionally biased region" description="Low complexity" evidence="2">
    <location>
        <begin position="1241"/>
        <end position="1258"/>
    </location>
</feature>
<dbReference type="Proteomes" id="UP000667349">
    <property type="component" value="Unassembled WGS sequence"/>
</dbReference>
<feature type="compositionally biased region" description="Polar residues" evidence="2">
    <location>
        <begin position="2579"/>
        <end position="2593"/>
    </location>
</feature>
<evidence type="ECO:0000256" key="1">
    <source>
        <dbReference type="SAM" id="Coils"/>
    </source>
</evidence>